<sequence length="121" mass="13012">MRTHVAQDPPPPVARRVPAPNVRNPPHAARRTPPTAHRPPHAARRVAQDLPCTLRLPAILAALAGVICLPPANGANVHRTPVPYARTCATPSTRSVARAHVTQDYAHSRAPVTLDDTIAEY</sequence>
<organism evidence="2 3">
    <name type="scientific">Mycena pura</name>
    <dbReference type="NCBI Taxonomy" id="153505"/>
    <lineage>
        <taxon>Eukaryota</taxon>
        <taxon>Fungi</taxon>
        <taxon>Dikarya</taxon>
        <taxon>Basidiomycota</taxon>
        <taxon>Agaricomycotina</taxon>
        <taxon>Agaricomycetes</taxon>
        <taxon>Agaricomycetidae</taxon>
        <taxon>Agaricales</taxon>
        <taxon>Marasmiineae</taxon>
        <taxon>Mycenaceae</taxon>
        <taxon>Mycena</taxon>
    </lineage>
</organism>
<evidence type="ECO:0000313" key="3">
    <source>
        <dbReference type="Proteomes" id="UP001219525"/>
    </source>
</evidence>
<evidence type="ECO:0000313" key="2">
    <source>
        <dbReference type="EMBL" id="KAJ7215466.1"/>
    </source>
</evidence>
<accession>A0AAD6VLQ9</accession>
<protein>
    <submittedName>
        <fullName evidence="2">Uncharacterized protein</fullName>
    </submittedName>
</protein>
<dbReference type="AlphaFoldDB" id="A0AAD6VLQ9"/>
<keyword evidence="3" id="KW-1185">Reference proteome</keyword>
<name>A0AAD6VLQ9_9AGAR</name>
<reference evidence="2" key="1">
    <citation type="submission" date="2023-03" db="EMBL/GenBank/DDBJ databases">
        <title>Massive genome expansion in bonnet fungi (Mycena s.s.) driven by repeated elements and novel gene families across ecological guilds.</title>
        <authorList>
            <consortium name="Lawrence Berkeley National Laboratory"/>
            <person name="Harder C.B."/>
            <person name="Miyauchi S."/>
            <person name="Viragh M."/>
            <person name="Kuo A."/>
            <person name="Thoen E."/>
            <person name="Andreopoulos B."/>
            <person name="Lu D."/>
            <person name="Skrede I."/>
            <person name="Drula E."/>
            <person name="Henrissat B."/>
            <person name="Morin E."/>
            <person name="Kohler A."/>
            <person name="Barry K."/>
            <person name="LaButti K."/>
            <person name="Morin E."/>
            <person name="Salamov A."/>
            <person name="Lipzen A."/>
            <person name="Mereny Z."/>
            <person name="Hegedus B."/>
            <person name="Baldrian P."/>
            <person name="Stursova M."/>
            <person name="Weitz H."/>
            <person name="Taylor A."/>
            <person name="Grigoriev I.V."/>
            <person name="Nagy L.G."/>
            <person name="Martin F."/>
            <person name="Kauserud H."/>
        </authorList>
    </citation>
    <scope>NUCLEOTIDE SEQUENCE</scope>
    <source>
        <strain evidence="2">9144</strain>
    </source>
</reference>
<feature type="region of interest" description="Disordered" evidence="1">
    <location>
        <begin position="1"/>
        <end position="44"/>
    </location>
</feature>
<dbReference type="Proteomes" id="UP001219525">
    <property type="component" value="Unassembled WGS sequence"/>
</dbReference>
<gene>
    <name evidence="2" type="ORF">GGX14DRAFT_391894</name>
</gene>
<evidence type="ECO:0000256" key="1">
    <source>
        <dbReference type="SAM" id="MobiDB-lite"/>
    </source>
</evidence>
<proteinExistence type="predicted"/>
<dbReference type="EMBL" id="JARJCW010000017">
    <property type="protein sequence ID" value="KAJ7215466.1"/>
    <property type="molecule type" value="Genomic_DNA"/>
</dbReference>
<comment type="caution">
    <text evidence="2">The sequence shown here is derived from an EMBL/GenBank/DDBJ whole genome shotgun (WGS) entry which is preliminary data.</text>
</comment>
<feature type="compositionally biased region" description="Low complexity" evidence="1">
    <location>
        <begin position="14"/>
        <end position="35"/>
    </location>
</feature>